<dbReference type="CDD" id="cd13962">
    <property type="entry name" value="PT_UbiA_UBIAD1"/>
    <property type="match status" value="1"/>
</dbReference>
<dbReference type="EMBL" id="JAJBZT010000003">
    <property type="protein sequence ID" value="MCB6183238.1"/>
    <property type="molecule type" value="Genomic_DNA"/>
</dbReference>
<dbReference type="Gene3D" id="1.10.357.140">
    <property type="entry name" value="UbiA prenyltransferase"/>
    <property type="match status" value="1"/>
</dbReference>
<comment type="pathway">
    <text evidence="2">Quinol/quinone metabolism; menaquinone biosynthesis.</text>
</comment>
<feature type="transmembrane region" description="Helical" evidence="9">
    <location>
        <begin position="273"/>
        <end position="295"/>
    </location>
</feature>
<evidence type="ECO:0000256" key="7">
    <source>
        <dbReference type="ARBA" id="ARBA00022989"/>
    </source>
</evidence>
<dbReference type="PANTHER" id="PTHR13929">
    <property type="entry name" value="1,4-DIHYDROXY-2-NAPHTHOATE OCTAPRENYLTRANSFERASE"/>
    <property type="match status" value="1"/>
</dbReference>
<feature type="transmembrane region" description="Helical" evidence="9">
    <location>
        <begin position="148"/>
        <end position="165"/>
    </location>
</feature>
<dbReference type="InterPro" id="IPR044878">
    <property type="entry name" value="UbiA_sf"/>
</dbReference>
<comment type="subcellular location">
    <subcellularLocation>
        <location evidence="1">Membrane</location>
        <topology evidence="1">Multi-pass membrane protein</topology>
    </subcellularLocation>
</comment>
<keyword evidence="3" id="KW-0474">Menaquinone biosynthesis</keyword>
<organism evidence="10 11">
    <name type="scientific">Leeia speluncae</name>
    <dbReference type="NCBI Taxonomy" id="2884804"/>
    <lineage>
        <taxon>Bacteria</taxon>
        <taxon>Pseudomonadati</taxon>
        <taxon>Pseudomonadota</taxon>
        <taxon>Betaproteobacteria</taxon>
        <taxon>Neisseriales</taxon>
        <taxon>Leeiaceae</taxon>
        <taxon>Leeia</taxon>
    </lineage>
</organism>
<comment type="caution">
    <text evidence="10">The sequence shown here is derived from an EMBL/GenBank/DDBJ whole genome shotgun (WGS) entry which is preliminary data.</text>
</comment>
<dbReference type="PIRSF" id="PIRSF005355">
    <property type="entry name" value="UBIAD1"/>
    <property type="match status" value="1"/>
</dbReference>
<keyword evidence="4" id="KW-1003">Cell membrane</keyword>
<evidence type="ECO:0000256" key="1">
    <source>
        <dbReference type="ARBA" id="ARBA00004141"/>
    </source>
</evidence>
<evidence type="ECO:0000256" key="4">
    <source>
        <dbReference type="ARBA" id="ARBA00022475"/>
    </source>
</evidence>
<feature type="transmembrane region" description="Helical" evidence="9">
    <location>
        <begin position="241"/>
        <end position="261"/>
    </location>
</feature>
<feature type="transmembrane region" description="Helical" evidence="9">
    <location>
        <begin position="212"/>
        <end position="235"/>
    </location>
</feature>
<evidence type="ECO:0000256" key="5">
    <source>
        <dbReference type="ARBA" id="ARBA00022679"/>
    </source>
</evidence>
<keyword evidence="6 9" id="KW-0812">Transmembrane</keyword>
<feature type="transmembrane region" description="Helical" evidence="9">
    <location>
        <begin position="171"/>
        <end position="191"/>
    </location>
</feature>
<evidence type="ECO:0000256" key="2">
    <source>
        <dbReference type="ARBA" id="ARBA00004863"/>
    </source>
</evidence>
<sequence>MPNKLSTHFLASRPQFFSLSLVGMLLGIASQSQTYVWWLNALAILCVLFVHAGANLINDVADEENGTDRINEERITPFTGGSRFIQDQLLHIKEIRFSAYLCFGVAAVLGLIICSQRPQLVGIGLVGMVLAWGYSAKPLQLNSRGLGEIALFLSFGAIPFGFSLLSTSATPANLCLAAYYGLQATAVLFLNQYPDRKADQQAGKHHLVVRMGAGKATLLYLLMIQICFMLLLAIASLSGNWLTISAALPLILQLWCLLTLWKIKGNTAEMKPLIVANIAAAHIGTVLLAASFSLINGIK</sequence>
<dbReference type="Proteomes" id="UP001165395">
    <property type="component" value="Unassembled WGS sequence"/>
</dbReference>
<evidence type="ECO:0000313" key="10">
    <source>
        <dbReference type="EMBL" id="MCB6183238.1"/>
    </source>
</evidence>
<proteinExistence type="predicted"/>
<dbReference type="PANTHER" id="PTHR13929:SF0">
    <property type="entry name" value="UBIA PRENYLTRANSFERASE DOMAIN-CONTAINING PROTEIN 1"/>
    <property type="match status" value="1"/>
</dbReference>
<evidence type="ECO:0000256" key="8">
    <source>
        <dbReference type="ARBA" id="ARBA00023136"/>
    </source>
</evidence>
<dbReference type="InterPro" id="IPR026046">
    <property type="entry name" value="UBIAD1"/>
</dbReference>
<keyword evidence="7 9" id="KW-1133">Transmembrane helix</keyword>
<reference evidence="10" key="1">
    <citation type="submission" date="2021-10" db="EMBL/GenBank/DDBJ databases">
        <title>The complete genome sequence of Leeia sp. TBRC 13508.</title>
        <authorList>
            <person name="Charoenyingcharoen P."/>
            <person name="Yukphan P."/>
        </authorList>
    </citation>
    <scope>NUCLEOTIDE SEQUENCE</scope>
    <source>
        <strain evidence="10">TBRC 13508</strain>
    </source>
</reference>
<evidence type="ECO:0000256" key="9">
    <source>
        <dbReference type="SAM" id="Phobius"/>
    </source>
</evidence>
<feature type="transmembrane region" description="Helical" evidence="9">
    <location>
        <begin position="119"/>
        <end position="136"/>
    </location>
</feature>
<name>A0ABS8D5G2_9NEIS</name>
<evidence type="ECO:0000313" key="11">
    <source>
        <dbReference type="Proteomes" id="UP001165395"/>
    </source>
</evidence>
<protein>
    <submittedName>
        <fullName evidence="10">Prenyltransferase</fullName>
    </submittedName>
</protein>
<keyword evidence="8 9" id="KW-0472">Membrane</keyword>
<keyword evidence="11" id="KW-1185">Reference proteome</keyword>
<evidence type="ECO:0000256" key="6">
    <source>
        <dbReference type="ARBA" id="ARBA00022692"/>
    </source>
</evidence>
<accession>A0ABS8D5G2</accession>
<evidence type="ECO:0000256" key="3">
    <source>
        <dbReference type="ARBA" id="ARBA00022428"/>
    </source>
</evidence>
<dbReference type="InterPro" id="IPR000537">
    <property type="entry name" value="UbiA_prenyltransferase"/>
</dbReference>
<feature type="transmembrane region" description="Helical" evidence="9">
    <location>
        <begin position="35"/>
        <end position="57"/>
    </location>
</feature>
<keyword evidence="5" id="KW-0808">Transferase</keyword>
<dbReference type="Pfam" id="PF01040">
    <property type="entry name" value="UbiA"/>
    <property type="match status" value="1"/>
</dbReference>
<gene>
    <name evidence="10" type="ORF">LIN78_06745</name>
</gene>
<feature type="transmembrane region" description="Helical" evidence="9">
    <location>
        <begin position="97"/>
        <end position="113"/>
    </location>
</feature>
<dbReference type="RefSeq" id="WP_227179821.1">
    <property type="nucleotide sequence ID" value="NZ_JAJBZT010000003.1"/>
</dbReference>